<reference evidence="3" key="1">
    <citation type="submission" date="2019-02" db="EMBL/GenBank/DDBJ databases">
        <title>Deep-cultivation of Planctomycetes and their phenomic and genomic characterization uncovers novel biology.</title>
        <authorList>
            <person name="Wiegand S."/>
            <person name="Jogler M."/>
            <person name="Boedeker C."/>
            <person name="Pinto D."/>
            <person name="Vollmers J."/>
            <person name="Rivas-Marin E."/>
            <person name="Kohn T."/>
            <person name="Peeters S.H."/>
            <person name="Heuer A."/>
            <person name="Rast P."/>
            <person name="Oberbeckmann S."/>
            <person name="Bunk B."/>
            <person name="Jeske O."/>
            <person name="Meyerdierks A."/>
            <person name="Storesund J.E."/>
            <person name="Kallscheuer N."/>
            <person name="Luecker S."/>
            <person name="Lage O.M."/>
            <person name="Pohl T."/>
            <person name="Merkel B.J."/>
            <person name="Hornburger P."/>
            <person name="Mueller R.-W."/>
            <person name="Bruemmer F."/>
            <person name="Labrenz M."/>
            <person name="Spormann A.M."/>
            <person name="Op den Camp H."/>
            <person name="Overmann J."/>
            <person name="Amann R."/>
            <person name="Jetten M.S.M."/>
            <person name="Mascher T."/>
            <person name="Medema M.H."/>
            <person name="Devos D.P."/>
            <person name="Kaster A.-K."/>
            <person name="Ovreas L."/>
            <person name="Rohde M."/>
            <person name="Galperin M.Y."/>
            <person name="Jogler C."/>
        </authorList>
    </citation>
    <scope>NUCLEOTIDE SEQUENCE [LARGE SCALE GENOMIC DNA]</scope>
    <source>
        <strain evidence="3">Pan97</strain>
    </source>
</reference>
<evidence type="ECO:0008006" key="4">
    <source>
        <dbReference type="Google" id="ProtNLM"/>
    </source>
</evidence>
<keyword evidence="3" id="KW-1185">Reference proteome</keyword>
<dbReference type="AlphaFoldDB" id="A0A518C376"/>
<dbReference type="KEGG" id="bvo:Pan97_06800"/>
<feature type="transmembrane region" description="Helical" evidence="1">
    <location>
        <begin position="130"/>
        <end position="148"/>
    </location>
</feature>
<proteinExistence type="predicted"/>
<accession>A0A518C376</accession>
<evidence type="ECO:0000256" key="1">
    <source>
        <dbReference type="SAM" id="Phobius"/>
    </source>
</evidence>
<organism evidence="2 3">
    <name type="scientific">Bremerella volcania</name>
    <dbReference type="NCBI Taxonomy" id="2527984"/>
    <lineage>
        <taxon>Bacteria</taxon>
        <taxon>Pseudomonadati</taxon>
        <taxon>Planctomycetota</taxon>
        <taxon>Planctomycetia</taxon>
        <taxon>Pirellulales</taxon>
        <taxon>Pirellulaceae</taxon>
        <taxon>Bremerella</taxon>
    </lineage>
</organism>
<dbReference type="Proteomes" id="UP000318626">
    <property type="component" value="Chromosome"/>
</dbReference>
<keyword evidence="1" id="KW-0472">Membrane</keyword>
<keyword evidence="1" id="KW-0812">Transmembrane</keyword>
<feature type="transmembrane region" description="Helical" evidence="1">
    <location>
        <begin position="367"/>
        <end position="383"/>
    </location>
</feature>
<feature type="transmembrane region" description="Helical" evidence="1">
    <location>
        <begin position="295"/>
        <end position="314"/>
    </location>
</feature>
<feature type="transmembrane region" description="Helical" evidence="1">
    <location>
        <begin position="342"/>
        <end position="360"/>
    </location>
</feature>
<sequence>MDFSANNPAKPTMRPWLHQNWGHLAGIAMLVLASIGLIRIAFLNAFAADEIAFFVWGSSMLQDPEFQGIGSPLFRLNEAGYGSSYWTLYVNLIDWFETDAFWILRTLACIAFVSIPVSIAVVGNMAKPKFGYLLAALWLTMPIAWWCGKITGPETFALAMAVYGVLLLYSDSHLRESLSPRMAQVVAPLGWILIGGAVSLKLTMMPTAIFAFLLHFTFPMKEGKSLKTVSLKMFHVTGLMACGFLLMTPIVIFDSAAFVQRIVTLPSGEAWSWMIAKTSLNNHIWGWDGVFSGGLVQWSLCPLAFLILAGMLLIKQRRVFLILLISFLACWLMIASKGALLGWYWFGWIPMIVLSLLWVLKPDQPNRGLIATVASVILINLLFQTPDIVERYSMKSQQAISLTQRSSVQQALSEITNGKSYDLVLDYWEVSHVGGLEFPKSGASELVQMTPPETNFVSDRRSSKDSAPRRFDPGVVKANAFCRIHDMGTYGTEGKSVLVVVSKRLASKHAFADFDRFLTERVIPNSPDQTTYSRIVDLPETAIYEIHSGASVAGLVNHADSSR</sequence>
<dbReference type="EMBL" id="CP036289">
    <property type="protein sequence ID" value="QDU73682.1"/>
    <property type="molecule type" value="Genomic_DNA"/>
</dbReference>
<gene>
    <name evidence="2" type="ORF">Pan97_06800</name>
</gene>
<evidence type="ECO:0000313" key="3">
    <source>
        <dbReference type="Proteomes" id="UP000318626"/>
    </source>
</evidence>
<feature type="transmembrane region" description="Helical" evidence="1">
    <location>
        <begin position="319"/>
        <end position="336"/>
    </location>
</feature>
<name>A0A518C376_9BACT</name>
<evidence type="ECO:0000313" key="2">
    <source>
        <dbReference type="EMBL" id="QDU73682.1"/>
    </source>
</evidence>
<feature type="transmembrane region" description="Helical" evidence="1">
    <location>
        <begin position="190"/>
        <end position="214"/>
    </location>
</feature>
<feature type="transmembrane region" description="Helical" evidence="1">
    <location>
        <begin position="102"/>
        <end position="124"/>
    </location>
</feature>
<feature type="transmembrane region" description="Helical" evidence="1">
    <location>
        <begin position="234"/>
        <end position="253"/>
    </location>
</feature>
<feature type="transmembrane region" description="Helical" evidence="1">
    <location>
        <begin position="20"/>
        <end position="42"/>
    </location>
</feature>
<keyword evidence="1" id="KW-1133">Transmembrane helix</keyword>
<protein>
    <recommendedName>
        <fullName evidence="4">Glycosyltransferase RgtA/B/C/D-like domain-containing protein</fullName>
    </recommendedName>
</protein>